<evidence type="ECO:0000259" key="1">
    <source>
        <dbReference type="Pfam" id="PF13175"/>
    </source>
</evidence>
<feature type="domain" description="Endonuclease GajA/Old nuclease/RecF-like AAA" evidence="1">
    <location>
        <begin position="1"/>
        <end position="339"/>
    </location>
</feature>
<proteinExistence type="predicted"/>
<protein>
    <submittedName>
        <fullName evidence="2">| / recombination protein F / 333324:334907 Forward</fullName>
    </submittedName>
</protein>
<name>A0A0G7ZMR8_9MOLU</name>
<dbReference type="Gene3D" id="3.40.50.300">
    <property type="entry name" value="P-loop containing nucleotide triphosphate hydrolases"/>
    <property type="match status" value="1"/>
</dbReference>
<organism evidence="2 3">
    <name type="scientific">Candidatus Hepatoplasma crinochetorum</name>
    <dbReference type="NCBI Taxonomy" id="295596"/>
    <lineage>
        <taxon>Bacteria</taxon>
        <taxon>Bacillati</taxon>
        <taxon>Mycoplasmatota</taxon>
        <taxon>Mollicutes</taxon>
        <taxon>Candidatus Hepatoplasmataceae</taxon>
        <taxon>Candidatus Hepatoplasma</taxon>
    </lineage>
</organism>
<dbReference type="Proteomes" id="UP000242141">
    <property type="component" value="Unassembled WGS sequence"/>
</dbReference>
<dbReference type="SUPFAM" id="SSF52540">
    <property type="entry name" value="P-loop containing nucleoside triphosphate hydrolases"/>
    <property type="match status" value="1"/>
</dbReference>
<reference evidence="3" key="1">
    <citation type="submission" date="2015-05" db="EMBL/GenBank/DDBJ databases">
        <authorList>
            <person name="Collingro A."/>
        </authorList>
    </citation>
    <scope>NUCLEOTIDE SEQUENCE [LARGE SCALE GENOMIC DNA]</scope>
    <source>
        <strain evidence="3">Ps</strain>
    </source>
</reference>
<dbReference type="PANTHER" id="PTHR32182">
    <property type="entry name" value="DNA REPLICATION AND REPAIR PROTEIN RECF"/>
    <property type="match status" value="1"/>
</dbReference>
<gene>
    <name evidence="2" type="ORF">HEPPS_00450</name>
</gene>
<evidence type="ECO:0000313" key="3">
    <source>
        <dbReference type="Proteomes" id="UP000242141"/>
    </source>
</evidence>
<sequence length="527" mass="63980">MKLAKIHIKKFKNIENLEINFEKYKNLISIIGLNNIGKTNILEAIYFFETLKIKRLRKNEEKLQNVSFYYKLDQEDQNKFFNYYFEEMRLIEQTKNKKIEKYLNEKHQKKFDETYQKSKINWEKLTEFEINVSWDEEKEEYIRFFPEEIVDSKYFYKNIYEKNRFKVFYFDKTVKKDFLENQFFLKNKVFRQILTNIGYKDFIVNFYIYNNIELDYKIEKIEKAIGNFLFDNWNDLKNIKYIVKLILLDRKEGKFSLIISNKNNKKGNFQLEESSDGLTSIILMKLSIGETFSKRLILIDEPNTFLHSSAQIKLLNYFKKIVTNNNCKLIYTTHSEHLVDSEIPVIYKGKSNWEIKIINDIKEYQNIQLKVLANNLLINNPINLILRKEKDFYKFIEFYNKKEYKMSLTYIHTLLEKELNLFIYRLKLKDKITNKSNMYDKVKLILEKIELENLKLNLPAEKQLIEIIKNNFKNTLYLSSFRNKASYAHTNKIRDKDLENVIPIIIFTYLANIEFLRRFTEIIIERK</sequence>
<dbReference type="GO" id="GO:0006302">
    <property type="term" value="P:double-strand break repair"/>
    <property type="evidence" value="ECO:0007669"/>
    <property type="project" value="TreeGrafter"/>
</dbReference>
<dbReference type="InterPro" id="IPR041685">
    <property type="entry name" value="AAA_GajA/Old/RecF-like"/>
</dbReference>
<dbReference type="GO" id="GO:0000731">
    <property type="term" value="P:DNA synthesis involved in DNA repair"/>
    <property type="evidence" value="ECO:0007669"/>
    <property type="project" value="TreeGrafter"/>
</dbReference>
<dbReference type="PANTHER" id="PTHR32182:SF22">
    <property type="entry name" value="ATP-DEPENDENT ENDONUCLEASE, OLD FAMILY-RELATED"/>
    <property type="match status" value="1"/>
</dbReference>
<dbReference type="AlphaFoldDB" id="A0A0G7ZMR8"/>
<evidence type="ECO:0000313" key="2">
    <source>
        <dbReference type="EMBL" id="CRX36846.1"/>
    </source>
</evidence>
<accession>A0A0G7ZMR8</accession>
<dbReference type="InterPro" id="IPR027417">
    <property type="entry name" value="P-loop_NTPase"/>
</dbReference>
<dbReference type="EMBL" id="CWGI01000001">
    <property type="protein sequence ID" value="CRX36846.1"/>
    <property type="molecule type" value="Genomic_DNA"/>
</dbReference>
<keyword evidence="3" id="KW-1185">Reference proteome</keyword>
<dbReference type="Pfam" id="PF13175">
    <property type="entry name" value="AAA_15"/>
    <property type="match status" value="1"/>
</dbReference>